<dbReference type="EMBL" id="CP151657">
    <property type="protein sequence ID" value="WZP15082.1"/>
    <property type="molecule type" value="Genomic_DNA"/>
</dbReference>
<dbReference type="Proteomes" id="UP001448858">
    <property type="component" value="Chromosome"/>
</dbReference>
<sequence length="252" mass="26324">MTKIRWGALCWILCAMVYPAQIAAALQWPQKYSWSQNLISDLGVTACGMYDAGTRVERGICSPWHLMANASTVGNGLLLAAGCALLWSAWPNLRLGRIALGFLAVGGLLLAAVGILPLDLHPDGHNAAALLQAVFQWCGMGLLILAVRSKSEYRAVAGLTAAVLLVSVVGFALFITAVGGQPAVPGLGLGLTERIAFDSLNLWGVGTALLLLRIQPIQPIQPAALSPESSAAASDAASGVRSHHWRTPSGGN</sequence>
<dbReference type="RefSeq" id="WP_342022748.1">
    <property type="nucleotide sequence ID" value="NZ_CP151657.1"/>
</dbReference>
<accession>A0ABZ2ZSE9</accession>
<keyword evidence="2" id="KW-0472">Membrane</keyword>
<feature type="chain" id="PRO_5046174660" evidence="3">
    <location>
        <begin position="21"/>
        <end position="252"/>
    </location>
</feature>
<gene>
    <name evidence="4" type="ORF">AAE021_12935</name>
</gene>
<feature type="compositionally biased region" description="Low complexity" evidence="1">
    <location>
        <begin position="229"/>
        <end position="238"/>
    </location>
</feature>
<name>A0ABZ2ZSE9_9MICC</name>
<keyword evidence="5" id="KW-1185">Reference proteome</keyword>
<reference evidence="4 5" key="1">
    <citation type="submission" date="2024-04" db="EMBL/GenBank/DDBJ databases">
        <title>Arthrobacter sp. from Plains bison fecal sample.</title>
        <authorList>
            <person name="Ruzzini A."/>
        </authorList>
    </citation>
    <scope>NUCLEOTIDE SEQUENCE [LARGE SCALE GENOMIC DNA]</scope>
    <source>
        <strain evidence="4 5">EINP1</strain>
    </source>
</reference>
<evidence type="ECO:0000313" key="5">
    <source>
        <dbReference type="Proteomes" id="UP001448858"/>
    </source>
</evidence>
<feature type="transmembrane region" description="Helical" evidence="2">
    <location>
        <begin position="155"/>
        <end position="175"/>
    </location>
</feature>
<feature type="transmembrane region" description="Helical" evidence="2">
    <location>
        <begin position="99"/>
        <end position="118"/>
    </location>
</feature>
<keyword evidence="2" id="KW-0812">Transmembrane</keyword>
<feature type="transmembrane region" description="Helical" evidence="2">
    <location>
        <begin position="130"/>
        <end position="148"/>
    </location>
</feature>
<feature type="transmembrane region" description="Helical" evidence="2">
    <location>
        <begin position="66"/>
        <end position="87"/>
    </location>
</feature>
<keyword evidence="2" id="KW-1133">Transmembrane helix</keyword>
<evidence type="ECO:0000256" key="3">
    <source>
        <dbReference type="SAM" id="SignalP"/>
    </source>
</evidence>
<proteinExistence type="predicted"/>
<dbReference type="Pfam" id="PF06197">
    <property type="entry name" value="DUF998"/>
    <property type="match status" value="1"/>
</dbReference>
<feature type="signal peptide" evidence="3">
    <location>
        <begin position="1"/>
        <end position="20"/>
    </location>
</feature>
<evidence type="ECO:0000256" key="2">
    <source>
        <dbReference type="SAM" id="Phobius"/>
    </source>
</evidence>
<feature type="region of interest" description="Disordered" evidence="1">
    <location>
        <begin position="229"/>
        <end position="252"/>
    </location>
</feature>
<evidence type="ECO:0000256" key="1">
    <source>
        <dbReference type="SAM" id="MobiDB-lite"/>
    </source>
</evidence>
<dbReference type="InterPro" id="IPR009339">
    <property type="entry name" value="DUF998"/>
</dbReference>
<protein>
    <submittedName>
        <fullName evidence="4">DUF998 domain-containing protein</fullName>
    </submittedName>
</protein>
<evidence type="ECO:0000313" key="4">
    <source>
        <dbReference type="EMBL" id="WZP15082.1"/>
    </source>
</evidence>
<organism evidence="4 5">
    <name type="scientific">Arthrobacter citreus</name>
    <dbReference type="NCBI Taxonomy" id="1670"/>
    <lineage>
        <taxon>Bacteria</taxon>
        <taxon>Bacillati</taxon>
        <taxon>Actinomycetota</taxon>
        <taxon>Actinomycetes</taxon>
        <taxon>Micrococcales</taxon>
        <taxon>Micrococcaceae</taxon>
        <taxon>Arthrobacter</taxon>
    </lineage>
</organism>
<keyword evidence="3" id="KW-0732">Signal</keyword>